<gene>
    <name evidence="1" type="ORF">MRB53_035807</name>
</gene>
<sequence>MGKATFSLLSILLLARHGQSLFISDGIQNVHQPSFLQLNRPSSSSDTCEQTYGFLPCTTTILGNLFLMLAYGYLMLRAAICLSTGSELLLNILGSGVIGGFLLPVLGAFPDALLILVSGLSGSKETAQNQVSIGMGLLAGSTVMLLTWLWGSCVVTGKCDLSEDSIALDSQDSKWCSLIGSGVTTDSPTSYAARIMLISVIPFFIVQLQAVFKSSSGKRIAILVSLVVSIAFLLSYCLYQVFQTWIQERSRKYAKLKLVMSGIIRSVQKDPLGWPLIKNGKPNTPVLEKIFQRIDQDSNEYISPAELRALIVGIDFHGINLNADDAVMIVMRDFDTSHDNKIRKLANDFTEIATGEYALLTAKSDDVLENVENVPLVWFQAASLLLLGTVIAAVFADPLIDAVENFSSATSIPSFFVSFIAMPLATNSSEAVSAIIFARRKKETTTSLTFSEIYGSATMNNTLCLAVFLALVYFRNLTWDFSAEVLVILIVCIVMGLFASFRTTYQLWTCFVAFLFYPLSLALVYVLDYCFGWS</sequence>
<accession>A0ACC2K5N7</accession>
<protein>
    <submittedName>
        <fullName evidence="1">Uncharacterized protein</fullName>
    </submittedName>
</protein>
<reference evidence="1 2" key="1">
    <citation type="journal article" date="2022" name="Hortic Res">
        <title>A haplotype resolved chromosomal level avocado genome allows analysis of novel avocado genes.</title>
        <authorList>
            <person name="Nath O."/>
            <person name="Fletcher S.J."/>
            <person name="Hayward A."/>
            <person name="Shaw L.M."/>
            <person name="Masouleh A.K."/>
            <person name="Furtado A."/>
            <person name="Henry R.J."/>
            <person name="Mitter N."/>
        </authorList>
    </citation>
    <scope>NUCLEOTIDE SEQUENCE [LARGE SCALE GENOMIC DNA]</scope>
    <source>
        <strain evidence="2">cv. Hass</strain>
    </source>
</reference>
<dbReference type="EMBL" id="CM056820">
    <property type="protein sequence ID" value="KAJ8616435.1"/>
    <property type="molecule type" value="Genomic_DNA"/>
</dbReference>
<name>A0ACC2K5N7_PERAE</name>
<keyword evidence="2" id="KW-1185">Reference proteome</keyword>
<proteinExistence type="predicted"/>
<comment type="caution">
    <text evidence="1">The sequence shown here is derived from an EMBL/GenBank/DDBJ whole genome shotgun (WGS) entry which is preliminary data.</text>
</comment>
<organism evidence="1 2">
    <name type="scientific">Persea americana</name>
    <name type="common">Avocado</name>
    <dbReference type="NCBI Taxonomy" id="3435"/>
    <lineage>
        <taxon>Eukaryota</taxon>
        <taxon>Viridiplantae</taxon>
        <taxon>Streptophyta</taxon>
        <taxon>Embryophyta</taxon>
        <taxon>Tracheophyta</taxon>
        <taxon>Spermatophyta</taxon>
        <taxon>Magnoliopsida</taxon>
        <taxon>Magnoliidae</taxon>
        <taxon>Laurales</taxon>
        <taxon>Lauraceae</taxon>
        <taxon>Persea</taxon>
    </lineage>
</organism>
<evidence type="ECO:0000313" key="2">
    <source>
        <dbReference type="Proteomes" id="UP001234297"/>
    </source>
</evidence>
<evidence type="ECO:0000313" key="1">
    <source>
        <dbReference type="EMBL" id="KAJ8616435.1"/>
    </source>
</evidence>
<dbReference type="Proteomes" id="UP001234297">
    <property type="component" value="Chromosome 12"/>
</dbReference>